<sequence length="121" mass="14067">MKCLQRNYFLSLTLFLSLSNTHMQIYNTYRELTVPGTKEICKRRLENMLFGFNDSEPPCSPKIFLMVNFSFLGFLFFVCVFVCLSTTNFKKLCPLILYNQYLCSILPLQMTSKSIILVMAS</sequence>
<keyword evidence="1" id="KW-1133">Transmembrane helix</keyword>
<dbReference type="AlphaFoldDB" id="A0A7J8E8P9"/>
<evidence type="ECO:0000313" key="3">
    <source>
        <dbReference type="EMBL" id="KAF6431665.1"/>
    </source>
</evidence>
<gene>
    <name evidence="3" type="ORF">HJG63_008164</name>
</gene>
<keyword evidence="2" id="KW-0732">Signal</keyword>
<feature type="chain" id="PRO_5029542187" evidence="2">
    <location>
        <begin position="24"/>
        <end position="121"/>
    </location>
</feature>
<organism evidence="3 4">
    <name type="scientific">Rousettus aegyptiacus</name>
    <name type="common">Egyptian fruit bat</name>
    <name type="synonym">Pteropus aegyptiacus</name>
    <dbReference type="NCBI Taxonomy" id="9407"/>
    <lineage>
        <taxon>Eukaryota</taxon>
        <taxon>Metazoa</taxon>
        <taxon>Chordata</taxon>
        <taxon>Craniata</taxon>
        <taxon>Vertebrata</taxon>
        <taxon>Euteleostomi</taxon>
        <taxon>Mammalia</taxon>
        <taxon>Eutheria</taxon>
        <taxon>Laurasiatheria</taxon>
        <taxon>Chiroptera</taxon>
        <taxon>Yinpterochiroptera</taxon>
        <taxon>Pteropodoidea</taxon>
        <taxon>Pteropodidae</taxon>
        <taxon>Rousettinae</taxon>
        <taxon>Rousettus</taxon>
    </lineage>
</organism>
<accession>A0A7J8E8P9</accession>
<evidence type="ECO:0000313" key="4">
    <source>
        <dbReference type="Proteomes" id="UP000593571"/>
    </source>
</evidence>
<keyword evidence="1" id="KW-0472">Membrane</keyword>
<dbReference type="EMBL" id="JACASE010000010">
    <property type="protein sequence ID" value="KAF6431665.1"/>
    <property type="molecule type" value="Genomic_DNA"/>
</dbReference>
<evidence type="ECO:0000256" key="1">
    <source>
        <dbReference type="SAM" id="Phobius"/>
    </source>
</evidence>
<evidence type="ECO:0000256" key="2">
    <source>
        <dbReference type="SAM" id="SignalP"/>
    </source>
</evidence>
<comment type="caution">
    <text evidence="3">The sequence shown here is derived from an EMBL/GenBank/DDBJ whole genome shotgun (WGS) entry which is preliminary data.</text>
</comment>
<proteinExistence type="predicted"/>
<reference evidence="3 4" key="1">
    <citation type="journal article" date="2020" name="Nature">
        <title>Six reference-quality genomes reveal evolution of bat adaptations.</title>
        <authorList>
            <person name="Jebb D."/>
            <person name="Huang Z."/>
            <person name="Pippel M."/>
            <person name="Hughes G.M."/>
            <person name="Lavrichenko K."/>
            <person name="Devanna P."/>
            <person name="Winkler S."/>
            <person name="Jermiin L.S."/>
            <person name="Skirmuntt E.C."/>
            <person name="Katzourakis A."/>
            <person name="Burkitt-Gray L."/>
            <person name="Ray D.A."/>
            <person name="Sullivan K.A.M."/>
            <person name="Roscito J.G."/>
            <person name="Kirilenko B.M."/>
            <person name="Davalos L.M."/>
            <person name="Corthals A.P."/>
            <person name="Power M.L."/>
            <person name="Jones G."/>
            <person name="Ransome R.D."/>
            <person name="Dechmann D.K.N."/>
            <person name="Locatelli A.G."/>
            <person name="Puechmaille S.J."/>
            <person name="Fedrigo O."/>
            <person name="Jarvis E.D."/>
            <person name="Hiller M."/>
            <person name="Vernes S.C."/>
            <person name="Myers E.W."/>
            <person name="Teeling E.C."/>
        </authorList>
    </citation>
    <scope>NUCLEOTIDE SEQUENCE [LARGE SCALE GENOMIC DNA]</scope>
    <source>
        <strain evidence="3">MRouAeg1</strain>
        <tissue evidence="3">Muscle</tissue>
    </source>
</reference>
<keyword evidence="1" id="KW-0812">Transmembrane</keyword>
<protein>
    <submittedName>
        <fullName evidence="3">Uncharacterized protein</fullName>
    </submittedName>
</protein>
<keyword evidence="4" id="KW-1185">Reference proteome</keyword>
<feature type="signal peptide" evidence="2">
    <location>
        <begin position="1"/>
        <end position="23"/>
    </location>
</feature>
<name>A0A7J8E8P9_ROUAE</name>
<feature type="transmembrane region" description="Helical" evidence="1">
    <location>
        <begin position="63"/>
        <end position="84"/>
    </location>
</feature>
<dbReference type="Proteomes" id="UP000593571">
    <property type="component" value="Unassembled WGS sequence"/>
</dbReference>